<reference evidence="2" key="1">
    <citation type="submission" date="2019-12" db="EMBL/GenBank/DDBJ databases">
        <title>High-Quality draft genome sequences of three cyanobacteria isolated from the limestone walls of the Old Cathedral of Coimbra.</title>
        <authorList>
            <person name="Tiago I."/>
            <person name="Soares F."/>
            <person name="Portugal A."/>
        </authorList>
    </citation>
    <scope>NUCLEOTIDE SEQUENCE [LARGE SCALE GENOMIC DNA]</scope>
    <source>
        <strain evidence="2">C</strain>
    </source>
</reference>
<dbReference type="Proteomes" id="UP000607397">
    <property type="component" value="Unassembled WGS sequence"/>
</dbReference>
<name>A0A8K1ZZB7_9CYAN</name>
<protein>
    <recommendedName>
        <fullName evidence="4">Chromosome segregation ATPase</fullName>
    </recommendedName>
</protein>
<evidence type="ECO:0000313" key="2">
    <source>
        <dbReference type="EMBL" id="NCJ08100.1"/>
    </source>
</evidence>
<keyword evidence="1" id="KW-0812">Transmembrane</keyword>
<organism evidence="2 3">
    <name type="scientific">Petrachloros mirabilis ULC683</name>
    <dbReference type="NCBI Taxonomy" id="2781853"/>
    <lineage>
        <taxon>Bacteria</taxon>
        <taxon>Bacillati</taxon>
        <taxon>Cyanobacteriota</taxon>
        <taxon>Cyanophyceae</taxon>
        <taxon>Synechococcales</taxon>
        <taxon>Petrachlorosaceae</taxon>
        <taxon>Petrachloros</taxon>
        <taxon>Petrachloros mirabilis</taxon>
    </lineage>
</organism>
<keyword evidence="1" id="KW-0472">Membrane</keyword>
<keyword evidence="1" id="KW-1133">Transmembrane helix</keyword>
<accession>A0A8K1ZZB7</accession>
<proteinExistence type="predicted"/>
<comment type="caution">
    <text evidence="2">The sequence shown here is derived from an EMBL/GenBank/DDBJ whole genome shotgun (WGS) entry which is preliminary data.</text>
</comment>
<keyword evidence="3" id="KW-1185">Reference proteome</keyword>
<feature type="transmembrane region" description="Helical" evidence="1">
    <location>
        <begin position="34"/>
        <end position="55"/>
    </location>
</feature>
<gene>
    <name evidence="2" type="ORF">GS597_16615</name>
</gene>
<evidence type="ECO:0000313" key="3">
    <source>
        <dbReference type="Proteomes" id="UP000607397"/>
    </source>
</evidence>
<dbReference type="RefSeq" id="WP_161826575.1">
    <property type="nucleotide sequence ID" value="NZ_WVIC01000040.1"/>
</dbReference>
<evidence type="ECO:0000256" key="1">
    <source>
        <dbReference type="SAM" id="Phobius"/>
    </source>
</evidence>
<sequence>MTVEHDANKGSLVAVETTLPPMTGRGQWLRRWQIWASIALLLSSLTGLGALSLMLRQPGVPNCDRIFWPLASASLRIYCAQVRANRQTLEDLFAAITLVNSLSEQHPLRSAINPLIEHWSNQVLDLAETTFHEGDLERAIASAQRIPKRTTAYRLVEARIQRWQTIWQEGETIYAQAQAALEAEDWRRAFAIMVRLLDVNNRYWSNTQYEALNQTILQAQQDETQLLEARRLFRSGEIDNLAKALEIAQTLGVESIFRKSGQTLILQVSQRLLQIAEAALTREDLTTALDAAQRIPKNLPISQEAEDFVTVAYASASAWTGSVISLEDAIAQIQKIKPDSPLYARAQARAAQWQTDIGYAQTLQEARTQAQQGGQQGLSTAIAQATQVSSQSTLWRDAQANIDTWEHQLQTLEDQPLLDQAEQLAIPGQPQDLQAAIAQAQKIGSGRALHAEAQDRIQTWRSRLERFSAPTPRIAPLPTGASETQNQRLLQNAESQAAQGTPDTLTAAIEVANQVAQNSTLRFEADMFINHWGEQLLELARSRANYNLPEAIAIARQVPRVSRAYEAAQIQLRDWQQQAPPQPR</sequence>
<evidence type="ECO:0008006" key="4">
    <source>
        <dbReference type="Google" id="ProtNLM"/>
    </source>
</evidence>
<dbReference type="EMBL" id="WVIC01000040">
    <property type="protein sequence ID" value="NCJ08100.1"/>
    <property type="molecule type" value="Genomic_DNA"/>
</dbReference>
<dbReference type="AlphaFoldDB" id="A0A8K1ZZB7"/>